<dbReference type="InterPro" id="IPR010982">
    <property type="entry name" value="Lambda_DNA-bd_dom_sf"/>
</dbReference>
<gene>
    <name evidence="3" type="ORF">H9747_03395</name>
</gene>
<evidence type="ECO:0000313" key="3">
    <source>
        <dbReference type="EMBL" id="HIV38030.1"/>
    </source>
</evidence>
<dbReference type="AlphaFoldDB" id="A0A9D1PB70"/>
<dbReference type="PANTHER" id="PTHR46558">
    <property type="entry name" value="TRACRIPTIONAL REGULATORY PROTEIN-RELATED-RELATED"/>
    <property type="match status" value="1"/>
</dbReference>
<keyword evidence="1" id="KW-0238">DNA-binding</keyword>
<organism evidence="3 4">
    <name type="scientific">Candidatus Blautia stercorigallinarum</name>
    <dbReference type="NCBI Taxonomy" id="2838501"/>
    <lineage>
        <taxon>Bacteria</taxon>
        <taxon>Bacillati</taxon>
        <taxon>Bacillota</taxon>
        <taxon>Clostridia</taxon>
        <taxon>Lachnospirales</taxon>
        <taxon>Lachnospiraceae</taxon>
        <taxon>Blautia</taxon>
    </lineage>
</organism>
<dbReference type="Proteomes" id="UP000886814">
    <property type="component" value="Unassembled WGS sequence"/>
</dbReference>
<dbReference type="SUPFAM" id="SSF47413">
    <property type="entry name" value="lambda repressor-like DNA-binding domains"/>
    <property type="match status" value="1"/>
</dbReference>
<evidence type="ECO:0000259" key="2">
    <source>
        <dbReference type="PROSITE" id="PS50943"/>
    </source>
</evidence>
<comment type="caution">
    <text evidence="3">The sequence shown here is derived from an EMBL/GenBank/DDBJ whole genome shotgun (WGS) entry which is preliminary data.</text>
</comment>
<accession>A0A9D1PB70</accession>
<dbReference type="PROSITE" id="PS50943">
    <property type="entry name" value="HTH_CROC1"/>
    <property type="match status" value="1"/>
</dbReference>
<reference evidence="3" key="1">
    <citation type="journal article" date="2021" name="PeerJ">
        <title>Extensive microbial diversity within the chicken gut microbiome revealed by metagenomics and culture.</title>
        <authorList>
            <person name="Gilroy R."/>
            <person name="Ravi A."/>
            <person name="Getino M."/>
            <person name="Pursley I."/>
            <person name="Horton D.L."/>
            <person name="Alikhan N.F."/>
            <person name="Baker D."/>
            <person name="Gharbi K."/>
            <person name="Hall N."/>
            <person name="Watson M."/>
            <person name="Adriaenssens E.M."/>
            <person name="Foster-Nyarko E."/>
            <person name="Jarju S."/>
            <person name="Secka A."/>
            <person name="Antonio M."/>
            <person name="Oren A."/>
            <person name="Chaudhuri R.R."/>
            <person name="La Ragione R."/>
            <person name="Hildebrand F."/>
            <person name="Pallen M.J."/>
        </authorList>
    </citation>
    <scope>NUCLEOTIDE SEQUENCE</scope>
    <source>
        <strain evidence="3">CHK195-9823</strain>
    </source>
</reference>
<feature type="domain" description="HTH cro/C1-type" evidence="2">
    <location>
        <begin position="10"/>
        <end position="64"/>
    </location>
</feature>
<dbReference type="PANTHER" id="PTHR46558:SF4">
    <property type="entry name" value="DNA-BIDING PHAGE PROTEIN"/>
    <property type="match status" value="1"/>
</dbReference>
<dbReference type="InterPro" id="IPR001387">
    <property type="entry name" value="Cro/C1-type_HTH"/>
</dbReference>
<evidence type="ECO:0000313" key="4">
    <source>
        <dbReference type="Proteomes" id="UP000886814"/>
    </source>
</evidence>
<proteinExistence type="predicted"/>
<sequence length="121" mass="13420">MDYEKIGKRIKKYRLAAAMTQETLGEASHYSTQHINKVENAKTTPSLKCILSISNALQVSIDELVCGNVSASSVILDKEIQDLLNDCSPQEKYIILEILKVLKTGLKSLAEDNETLTGCYK</sequence>
<dbReference type="CDD" id="cd00093">
    <property type="entry name" value="HTH_XRE"/>
    <property type="match status" value="1"/>
</dbReference>
<reference evidence="3" key="2">
    <citation type="submission" date="2021-04" db="EMBL/GenBank/DDBJ databases">
        <authorList>
            <person name="Gilroy R."/>
        </authorList>
    </citation>
    <scope>NUCLEOTIDE SEQUENCE</scope>
    <source>
        <strain evidence="3">CHK195-9823</strain>
    </source>
</reference>
<name>A0A9D1PB70_9FIRM</name>
<dbReference type="SMART" id="SM00530">
    <property type="entry name" value="HTH_XRE"/>
    <property type="match status" value="1"/>
</dbReference>
<dbReference type="Gene3D" id="1.10.260.40">
    <property type="entry name" value="lambda repressor-like DNA-binding domains"/>
    <property type="match status" value="1"/>
</dbReference>
<protein>
    <submittedName>
        <fullName evidence="3">Helix-turn-helix domain-containing protein</fullName>
    </submittedName>
</protein>
<dbReference type="EMBL" id="DXIQ01000019">
    <property type="protein sequence ID" value="HIV38030.1"/>
    <property type="molecule type" value="Genomic_DNA"/>
</dbReference>
<dbReference type="Pfam" id="PF01381">
    <property type="entry name" value="HTH_3"/>
    <property type="match status" value="1"/>
</dbReference>
<dbReference type="GO" id="GO:0003677">
    <property type="term" value="F:DNA binding"/>
    <property type="evidence" value="ECO:0007669"/>
    <property type="project" value="UniProtKB-KW"/>
</dbReference>
<evidence type="ECO:0000256" key="1">
    <source>
        <dbReference type="ARBA" id="ARBA00023125"/>
    </source>
</evidence>